<evidence type="ECO:0000256" key="4">
    <source>
        <dbReference type="PIRSR" id="PIRSR000303-1"/>
    </source>
</evidence>
<keyword evidence="2 5" id="KW-0575">Peroxidase</keyword>
<dbReference type="SUPFAM" id="SSF52833">
    <property type="entry name" value="Thioredoxin-like"/>
    <property type="match status" value="1"/>
</dbReference>
<dbReference type="PANTHER" id="PTHR11592">
    <property type="entry name" value="GLUTATHIONE PEROXIDASE"/>
    <property type="match status" value="1"/>
</dbReference>
<accession>A0A4V2NU93</accession>
<reference evidence="7 8" key="1">
    <citation type="submission" date="2019-03" db="EMBL/GenBank/DDBJ databases">
        <authorList>
            <person name="Jensen L."/>
            <person name="Storgaard J."/>
            <person name="Sulaj E."/>
            <person name="Schramm A."/>
            <person name="Marshall I.P.G."/>
        </authorList>
    </citation>
    <scope>NUCLEOTIDE SEQUENCE [LARGE SCALE GENOMIC DNA]</scope>
    <source>
        <strain evidence="7 8">2017H2G3</strain>
    </source>
</reference>
<proteinExistence type="inferred from homology"/>
<dbReference type="GO" id="GO:0034599">
    <property type="term" value="P:cellular response to oxidative stress"/>
    <property type="evidence" value="ECO:0007669"/>
    <property type="project" value="TreeGrafter"/>
</dbReference>
<dbReference type="PROSITE" id="PS51352">
    <property type="entry name" value="THIOREDOXIN_2"/>
    <property type="match status" value="1"/>
</dbReference>
<dbReference type="EMBL" id="SJTH01000016">
    <property type="protein sequence ID" value="TCJ03500.1"/>
    <property type="molecule type" value="Genomic_DNA"/>
</dbReference>
<dbReference type="PROSITE" id="PS51355">
    <property type="entry name" value="GLUTATHIONE_PEROXID_3"/>
    <property type="match status" value="1"/>
</dbReference>
<feature type="active site" evidence="4">
    <location>
        <position position="36"/>
    </location>
</feature>
<dbReference type="Gene3D" id="3.40.30.10">
    <property type="entry name" value="Glutaredoxin"/>
    <property type="match status" value="1"/>
</dbReference>
<dbReference type="CDD" id="cd00340">
    <property type="entry name" value="GSH_Peroxidase"/>
    <property type="match status" value="1"/>
</dbReference>
<dbReference type="InterPro" id="IPR013766">
    <property type="entry name" value="Thioredoxin_domain"/>
</dbReference>
<comment type="similarity">
    <text evidence="1 5">Belongs to the glutathione peroxidase family.</text>
</comment>
<dbReference type="AlphaFoldDB" id="A0A4V2NU93"/>
<feature type="domain" description="Thioredoxin" evidence="6">
    <location>
        <begin position="1"/>
        <end position="160"/>
    </location>
</feature>
<dbReference type="GO" id="GO:0004601">
    <property type="term" value="F:peroxidase activity"/>
    <property type="evidence" value="ECO:0007669"/>
    <property type="project" value="UniProtKB-KW"/>
</dbReference>
<gene>
    <name evidence="7" type="ORF">E0Y62_13835</name>
</gene>
<evidence type="ECO:0000256" key="3">
    <source>
        <dbReference type="ARBA" id="ARBA00023002"/>
    </source>
</evidence>
<evidence type="ECO:0000313" key="8">
    <source>
        <dbReference type="Proteomes" id="UP000293846"/>
    </source>
</evidence>
<dbReference type="InterPro" id="IPR036249">
    <property type="entry name" value="Thioredoxin-like_sf"/>
</dbReference>
<dbReference type="FunFam" id="3.40.30.10:FF:000010">
    <property type="entry name" value="Glutathione peroxidase"/>
    <property type="match status" value="1"/>
</dbReference>
<sequence>MKTVYDFHVKMADGKEKSLRDYEGKTLLIVNTASKCGFTPQFEGLQKLYEKYKEQGLEILGFPCDQFNKQEYDHIEETLKFCQLNYGVTFPIFAKVDVNGENELPLYTYLKDQKSGFLLKNIKWNFTKFLVDSKGLVVDRYSPTTEPSKLEDDIVKNLAFRK</sequence>
<dbReference type="RefSeq" id="WP_131237316.1">
    <property type="nucleotide sequence ID" value="NZ_CP183326.1"/>
</dbReference>
<dbReference type="PANTHER" id="PTHR11592:SF78">
    <property type="entry name" value="GLUTATHIONE PEROXIDASE"/>
    <property type="match status" value="1"/>
</dbReference>
<evidence type="ECO:0000256" key="5">
    <source>
        <dbReference type="RuleBase" id="RU000499"/>
    </source>
</evidence>
<dbReference type="OrthoDB" id="9789406at2"/>
<dbReference type="PIRSF" id="PIRSF000303">
    <property type="entry name" value="Glutathion_perox"/>
    <property type="match status" value="1"/>
</dbReference>
<name>A0A4V2NU93_9BACI</name>
<dbReference type="Proteomes" id="UP000293846">
    <property type="component" value="Unassembled WGS sequence"/>
</dbReference>
<dbReference type="Pfam" id="PF00255">
    <property type="entry name" value="GSHPx"/>
    <property type="match status" value="1"/>
</dbReference>
<keyword evidence="3 5" id="KW-0560">Oxidoreductase</keyword>
<comment type="caution">
    <text evidence="7">The sequence shown here is derived from an EMBL/GenBank/DDBJ whole genome shotgun (WGS) entry which is preliminary data.</text>
</comment>
<evidence type="ECO:0000313" key="7">
    <source>
        <dbReference type="EMBL" id="TCJ03500.1"/>
    </source>
</evidence>
<organism evidence="7 8">
    <name type="scientific">Cytobacillus praedii</name>
    <dbReference type="NCBI Taxonomy" id="1742358"/>
    <lineage>
        <taxon>Bacteria</taxon>
        <taxon>Bacillati</taxon>
        <taxon>Bacillota</taxon>
        <taxon>Bacilli</taxon>
        <taxon>Bacillales</taxon>
        <taxon>Bacillaceae</taxon>
        <taxon>Cytobacillus</taxon>
    </lineage>
</organism>
<dbReference type="PROSITE" id="PS00460">
    <property type="entry name" value="GLUTATHIONE_PEROXID_1"/>
    <property type="match status" value="1"/>
</dbReference>
<evidence type="ECO:0000259" key="6">
    <source>
        <dbReference type="PROSITE" id="PS51352"/>
    </source>
</evidence>
<keyword evidence="8" id="KW-1185">Reference proteome</keyword>
<evidence type="ECO:0000256" key="1">
    <source>
        <dbReference type="ARBA" id="ARBA00006926"/>
    </source>
</evidence>
<protein>
    <recommendedName>
        <fullName evidence="5">Glutathione peroxidase</fullName>
    </recommendedName>
</protein>
<evidence type="ECO:0000256" key="2">
    <source>
        <dbReference type="ARBA" id="ARBA00022559"/>
    </source>
</evidence>
<dbReference type="InterPro" id="IPR029759">
    <property type="entry name" value="GPX_AS"/>
</dbReference>
<dbReference type="STRING" id="1742358.GCA_001439605_05131"/>
<dbReference type="PRINTS" id="PR01011">
    <property type="entry name" value="GLUTPROXDASE"/>
</dbReference>
<dbReference type="InterPro" id="IPR000889">
    <property type="entry name" value="Glutathione_peroxidase"/>
</dbReference>